<dbReference type="InterPro" id="IPR005467">
    <property type="entry name" value="His_kinase_dom"/>
</dbReference>
<dbReference type="RefSeq" id="WP_187780936.1">
    <property type="nucleotide sequence ID" value="NZ_JACTUZ010000205.1"/>
</dbReference>
<feature type="domain" description="Histidine kinase" evidence="11">
    <location>
        <begin position="857"/>
        <end position="1081"/>
    </location>
</feature>
<dbReference type="PROSITE" id="PS50113">
    <property type="entry name" value="PAC"/>
    <property type="match status" value="2"/>
</dbReference>
<dbReference type="NCBIfam" id="TIGR00229">
    <property type="entry name" value="sensory_box"/>
    <property type="match status" value="5"/>
</dbReference>
<dbReference type="Pfam" id="PF08447">
    <property type="entry name" value="PAS_3"/>
    <property type="match status" value="1"/>
</dbReference>
<evidence type="ECO:0000256" key="3">
    <source>
        <dbReference type="ARBA" id="ARBA00022553"/>
    </source>
</evidence>
<dbReference type="InterPro" id="IPR000014">
    <property type="entry name" value="PAS"/>
</dbReference>
<dbReference type="InterPro" id="IPR003018">
    <property type="entry name" value="GAF"/>
</dbReference>
<dbReference type="InterPro" id="IPR013767">
    <property type="entry name" value="PAS_fold"/>
</dbReference>
<dbReference type="SMART" id="SM00086">
    <property type="entry name" value="PAC"/>
    <property type="match status" value="3"/>
</dbReference>
<evidence type="ECO:0000256" key="4">
    <source>
        <dbReference type="ARBA" id="ARBA00022679"/>
    </source>
</evidence>
<dbReference type="Gene3D" id="3.30.450.40">
    <property type="match status" value="1"/>
</dbReference>
<dbReference type="Pfam" id="PF00512">
    <property type="entry name" value="HisKA"/>
    <property type="match status" value="1"/>
</dbReference>
<dbReference type="EC" id="2.7.13.3" evidence="2"/>
<accession>A0ABR7RDK7</accession>
<dbReference type="Pfam" id="PF00072">
    <property type="entry name" value="Response_reg"/>
    <property type="match status" value="1"/>
</dbReference>
<feature type="domain" description="PAS" evidence="13">
    <location>
        <begin position="415"/>
        <end position="485"/>
    </location>
</feature>
<dbReference type="SUPFAM" id="SSF47384">
    <property type="entry name" value="Homodimeric domain of signal transducing histidine kinase"/>
    <property type="match status" value="1"/>
</dbReference>
<dbReference type="SUPFAM" id="SSF52172">
    <property type="entry name" value="CheY-like"/>
    <property type="match status" value="1"/>
</dbReference>
<keyword evidence="3 9" id="KW-0597">Phosphoprotein</keyword>
<evidence type="ECO:0000259" key="12">
    <source>
        <dbReference type="PROSITE" id="PS50110"/>
    </source>
</evidence>
<dbReference type="InterPro" id="IPR036890">
    <property type="entry name" value="HATPase_C_sf"/>
</dbReference>
<dbReference type="SMART" id="SM00448">
    <property type="entry name" value="REC"/>
    <property type="match status" value="1"/>
</dbReference>
<dbReference type="SMART" id="SM00387">
    <property type="entry name" value="HATPase_c"/>
    <property type="match status" value="1"/>
</dbReference>
<keyword evidence="6" id="KW-0418">Kinase</keyword>
<dbReference type="InterPro" id="IPR003594">
    <property type="entry name" value="HATPase_dom"/>
</dbReference>
<feature type="domain" description="Response regulatory" evidence="12">
    <location>
        <begin position="1104"/>
        <end position="1220"/>
    </location>
</feature>
<evidence type="ECO:0000256" key="9">
    <source>
        <dbReference type="PROSITE-ProRule" id="PRU00169"/>
    </source>
</evidence>
<dbReference type="Proteomes" id="UP000603940">
    <property type="component" value="Unassembled WGS sequence"/>
</dbReference>
<keyword evidence="7" id="KW-0067">ATP-binding</keyword>
<evidence type="ECO:0000313" key="16">
    <source>
        <dbReference type="Proteomes" id="UP000603940"/>
    </source>
</evidence>
<feature type="domain" description="PAS" evidence="13">
    <location>
        <begin position="42"/>
        <end position="111"/>
    </location>
</feature>
<dbReference type="PROSITE" id="PS50112">
    <property type="entry name" value="PAS"/>
    <property type="match status" value="4"/>
</dbReference>
<dbReference type="CDD" id="cd16919">
    <property type="entry name" value="HATPase_CckA-like"/>
    <property type="match status" value="1"/>
</dbReference>
<keyword evidence="10" id="KW-0175">Coiled coil</keyword>
<dbReference type="InterPro" id="IPR013656">
    <property type="entry name" value="PAS_4"/>
</dbReference>
<dbReference type="SUPFAM" id="SSF55874">
    <property type="entry name" value="ATPase domain of HSP90 chaperone/DNA topoisomerase II/histidine kinase"/>
    <property type="match status" value="1"/>
</dbReference>
<dbReference type="InterPro" id="IPR004358">
    <property type="entry name" value="Sig_transdc_His_kin-like_C"/>
</dbReference>
<feature type="domain" description="PAC" evidence="14">
    <location>
        <begin position="107"/>
        <end position="165"/>
    </location>
</feature>
<protein>
    <recommendedName>
        <fullName evidence="2">histidine kinase</fullName>
        <ecNumber evidence="2">2.7.13.3</ecNumber>
    </recommendedName>
</protein>
<dbReference type="Pfam" id="PF02518">
    <property type="entry name" value="HATPase_c"/>
    <property type="match status" value="1"/>
</dbReference>
<dbReference type="CDD" id="cd00082">
    <property type="entry name" value="HisKA"/>
    <property type="match status" value="1"/>
</dbReference>
<dbReference type="InterPro" id="IPR001610">
    <property type="entry name" value="PAC"/>
</dbReference>
<dbReference type="Pfam" id="PF00989">
    <property type="entry name" value="PAS"/>
    <property type="match status" value="1"/>
</dbReference>
<dbReference type="Gene3D" id="1.10.287.130">
    <property type="match status" value="1"/>
</dbReference>
<evidence type="ECO:0000256" key="7">
    <source>
        <dbReference type="ARBA" id="ARBA00022840"/>
    </source>
</evidence>
<keyword evidence="16" id="KW-1185">Reference proteome</keyword>
<reference evidence="15 16" key="1">
    <citation type="journal article" date="2009" name="Int. J. Syst. Evol. Microbiol.">
        <title>Transfer of Teichococcus ludipueritiae and Muricoccus roseus to the genus Roseomonas, as Roseomonas ludipueritiae comb. nov. and Roseomonas rosea comb. nov., respectively, and emended description of the genus Roseomonas.</title>
        <authorList>
            <person name="Sanchez-Porro C."/>
            <person name="Gallego V."/>
            <person name="Busse H.J."/>
            <person name="Kampfer P."/>
            <person name="Ventosa A."/>
        </authorList>
    </citation>
    <scope>NUCLEOTIDE SEQUENCE [LARGE SCALE GENOMIC DNA]</scope>
    <source>
        <strain evidence="15 16">DSM 14915</strain>
    </source>
</reference>
<dbReference type="PROSITE" id="PS50109">
    <property type="entry name" value="HIS_KIN"/>
    <property type="match status" value="1"/>
</dbReference>
<dbReference type="InterPro" id="IPR003661">
    <property type="entry name" value="HisK_dim/P_dom"/>
</dbReference>
<evidence type="ECO:0000256" key="2">
    <source>
        <dbReference type="ARBA" id="ARBA00012438"/>
    </source>
</evidence>
<evidence type="ECO:0000256" key="1">
    <source>
        <dbReference type="ARBA" id="ARBA00000085"/>
    </source>
</evidence>
<dbReference type="PRINTS" id="PR00344">
    <property type="entry name" value="BCTRLSENSOR"/>
</dbReference>
<feature type="domain" description="PAS" evidence="13">
    <location>
        <begin position="313"/>
        <end position="371"/>
    </location>
</feature>
<sequence>MSTSEIDRLRQRERLLEAEVAQLRRLLAERPAPGGEAPPLPQTAILGNVLDAAIIASDPEGLVTEWNTGAERILGWTAAEMLGQPLERIFTAEDRAANRIWTERRQALREGRVIAQGWQLRRDGSRFWASSELTPLQNGDGVPLGFLRLLRDRSDERATNRRLAESEARYRTLFEAIDAGFCIIEMRFDARQVPVDYRFVEVNPAFERQTGLVEAAGRWMRDLAPDHEQHWFDIYGRVALTGEPVRFENAAAALGRWYDVHAFRIGEPEERRVALLFNDISDRRRVELELQKSEAHWRGLFEQLREAFSVCELIRDDSGRAVDWRYLDVNPAWEELTGLSREDTIGHTVRELIPDIEDEWVHDFARVIENGETIAFSRQVGRLGRWYEGRAHPLEGERFVALFLEVTERRRADEEARRLAALVEQSADFIGACGPDGQMVFVNPAGCRLVGLEEAAARGTRITDYFAREERDLVAGTVLPAVQRQGTWQGEFRFRDFRTGAVLPVLFNIFTLRDPQGRPTGYGTVTRDMREMRKAELRRNALLELADRLRDLRDPGTMSLIAAEIIGRTLGVDRAGYGRFAPDGETMVLEQDWVAPGIRSIAGQHSMRDYGSFIEDLQRGQTVVVSDAREDPRMRDSAARVEALSARAIINLPLLEDDRLVAFFFVNQAQPRHWTEEEVTFLRNVADRTLATIARRRAEDDLRSLAGRLEELVAERTRERDRLWELSEDLLLVADYDGHLLRVSPSWSRLLGMEEADLLATHYAQLMHPEDLGPVLAALRDMRATGQAMRFVNRLRDSRGGWRWFAWTVSPEPGGERLSGIGRDVTAEKEQAAAQERLEEQLRQSQKMEAVGQLTGGIAHDFNNLLTGIGGSLELLSTYMAQGRMREMERFIEVAQSATRRAAALTHRLLAFSRRQTLDPRPTDANRLVAGMEELVRRTVGPAITLEVVQAGGLWPILIDHHQLENALLNLCINARDAMPGGGRLRIETANRLMDEAEARMHDLPPGQYVSLCISDTGTGMTPEVAAKAFDPFFTTKPLGQGTGLGLSMVYGFARQSGGQVRIYSDPGKGTTICLYLPRHEGTDAAERMEKAPSELIPTRQGETVLVVDDEPSVRLLVVEILQDLGYVTIEAADGAGGLQVLRSDTRIDLLVTDVGLPGGMNGRQMVDAAREARPDLKVLFITGYTEDTVLGRGQLALGAQILTKPFSMENLAAKVRAMIAQGGAAEAAQDGTQG</sequence>
<evidence type="ECO:0000259" key="14">
    <source>
        <dbReference type="PROSITE" id="PS50113"/>
    </source>
</evidence>
<dbReference type="InterPro" id="IPR029016">
    <property type="entry name" value="GAF-like_dom_sf"/>
</dbReference>
<proteinExistence type="predicted"/>
<dbReference type="InterPro" id="IPR035965">
    <property type="entry name" value="PAS-like_dom_sf"/>
</dbReference>
<dbReference type="CDD" id="cd00130">
    <property type="entry name" value="PAS"/>
    <property type="match status" value="4"/>
</dbReference>
<keyword evidence="5" id="KW-0547">Nucleotide-binding</keyword>
<evidence type="ECO:0000256" key="6">
    <source>
        <dbReference type="ARBA" id="ARBA00022777"/>
    </source>
</evidence>
<dbReference type="InterPro" id="IPR000700">
    <property type="entry name" value="PAS-assoc_C"/>
</dbReference>
<evidence type="ECO:0000256" key="8">
    <source>
        <dbReference type="ARBA" id="ARBA00023012"/>
    </source>
</evidence>
<dbReference type="SUPFAM" id="SSF55785">
    <property type="entry name" value="PYP-like sensor domain (PAS domain)"/>
    <property type="match status" value="5"/>
</dbReference>
<keyword evidence="4" id="KW-0808">Transferase</keyword>
<dbReference type="Gene3D" id="3.40.50.2300">
    <property type="match status" value="1"/>
</dbReference>
<organism evidence="15 16">
    <name type="scientific">Pseudoroseomonas ludipueritiae</name>
    <dbReference type="NCBI Taxonomy" id="198093"/>
    <lineage>
        <taxon>Bacteria</taxon>
        <taxon>Pseudomonadati</taxon>
        <taxon>Pseudomonadota</taxon>
        <taxon>Alphaproteobacteria</taxon>
        <taxon>Acetobacterales</taxon>
        <taxon>Acetobacteraceae</taxon>
        <taxon>Pseudoroseomonas</taxon>
    </lineage>
</organism>
<feature type="domain" description="PAC" evidence="14">
    <location>
        <begin position="488"/>
        <end position="541"/>
    </location>
</feature>
<dbReference type="EMBL" id="JACTUZ010000205">
    <property type="protein sequence ID" value="MBC9179949.1"/>
    <property type="molecule type" value="Genomic_DNA"/>
</dbReference>
<dbReference type="InterPro" id="IPR001789">
    <property type="entry name" value="Sig_transdc_resp-reg_receiver"/>
</dbReference>
<keyword evidence="8" id="KW-0902">Two-component regulatory system</keyword>
<dbReference type="InterPro" id="IPR011006">
    <property type="entry name" value="CheY-like_superfamily"/>
</dbReference>
<dbReference type="PROSITE" id="PS50110">
    <property type="entry name" value="RESPONSE_REGULATORY"/>
    <property type="match status" value="1"/>
</dbReference>
<dbReference type="CDD" id="cd18161">
    <property type="entry name" value="REC_hyHK_blue-like"/>
    <property type="match status" value="1"/>
</dbReference>
<evidence type="ECO:0000256" key="5">
    <source>
        <dbReference type="ARBA" id="ARBA00022741"/>
    </source>
</evidence>
<evidence type="ECO:0000259" key="11">
    <source>
        <dbReference type="PROSITE" id="PS50109"/>
    </source>
</evidence>
<name>A0ABR7RDK7_9PROT</name>
<feature type="coiled-coil region" evidence="10">
    <location>
        <begin position="695"/>
        <end position="729"/>
    </location>
</feature>
<dbReference type="SMART" id="SM00065">
    <property type="entry name" value="GAF"/>
    <property type="match status" value="1"/>
</dbReference>
<feature type="modified residue" description="4-aspartylphosphate" evidence="9">
    <location>
        <position position="1154"/>
    </location>
</feature>
<dbReference type="Pfam" id="PF08448">
    <property type="entry name" value="PAS_4"/>
    <property type="match status" value="2"/>
</dbReference>
<comment type="caution">
    <text evidence="15">The sequence shown here is derived from an EMBL/GenBank/DDBJ whole genome shotgun (WGS) entry which is preliminary data.</text>
</comment>
<dbReference type="Pfam" id="PF01590">
    <property type="entry name" value="GAF"/>
    <property type="match status" value="1"/>
</dbReference>
<feature type="domain" description="PAS" evidence="13">
    <location>
        <begin position="716"/>
        <end position="786"/>
    </location>
</feature>
<dbReference type="Gene3D" id="3.30.450.20">
    <property type="entry name" value="PAS domain"/>
    <property type="match status" value="5"/>
</dbReference>
<dbReference type="PANTHER" id="PTHR43065">
    <property type="entry name" value="SENSOR HISTIDINE KINASE"/>
    <property type="match status" value="1"/>
</dbReference>
<comment type="catalytic activity">
    <reaction evidence="1">
        <text>ATP + protein L-histidine = ADP + protein N-phospho-L-histidine.</text>
        <dbReference type="EC" id="2.7.13.3"/>
    </reaction>
</comment>
<dbReference type="InterPro" id="IPR013655">
    <property type="entry name" value="PAS_fold_3"/>
</dbReference>
<dbReference type="Gene3D" id="3.30.565.10">
    <property type="entry name" value="Histidine kinase-like ATPase, C-terminal domain"/>
    <property type="match status" value="1"/>
</dbReference>
<gene>
    <name evidence="15" type="ORF">IBL25_23680</name>
</gene>
<dbReference type="InterPro" id="IPR036097">
    <property type="entry name" value="HisK_dim/P_sf"/>
</dbReference>
<evidence type="ECO:0000256" key="10">
    <source>
        <dbReference type="SAM" id="Coils"/>
    </source>
</evidence>
<dbReference type="Pfam" id="PF13188">
    <property type="entry name" value="PAS_8"/>
    <property type="match status" value="1"/>
</dbReference>
<evidence type="ECO:0000259" key="13">
    <source>
        <dbReference type="PROSITE" id="PS50112"/>
    </source>
</evidence>
<evidence type="ECO:0000313" key="15">
    <source>
        <dbReference type="EMBL" id="MBC9179949.1"/>
    </source>
</evidence>
<dbReference type="SMART" id="SM00091">
    <property type="entry name" value="PAS"/>
    <property type="match status" value="5"/>
</dbReference>
<dbReference type="PANTHER" id="PTHR43065:SF42">
    <property type="entry name" value="TWO-COMPONENT SENSOR PPRA"/>
    <property type="match status" value="1"/>
</dbReference>
<dbReference type="SMART" id="SM00388">
    <property type="entry name" value="HisKA"/>
    <property type="match status" value="1"/>
</dbReference>
<dbReference type="SUPFAM" id="SSF55781">
    <property type="entry name" value="GAF domain-like"/>
    <property type="match status" value="1"/>
</dbReference>